<proteinExistence type="predicted"/>
<evidence type="ECO:0000313" key="6">
    <source>
        <dbReference type="EMBL" id="KAI5443237.1"/>
    </source>
</evidence>
<keyword evidence="3 5" id="KW-1133">Transmembrane helix</keyword>
<evidence type="ECO:0000256" key="4">
    <source>
        <dbReference type="ARBA" id="ARBA00023136"/>
    </source>
</evidence>
<dbReference type="GO" id="GO:0016020">
    <property type="term" value="C:membrane"/>
    <property type="evidence" value="ECO:0007669"/>
    <property type="project" value="UniProtKB-SubCell"/>
</dbReference>
<dbReference type="PANTHER" id="PTHR43731:SF30">
    <property type="entry name" value="RHOMBOID-LIKE PROTEIN 9, CHLOROPLASTIC"/>
    <property type="match status" value="1"/>
</dbReference>
<gene>
    <name evidence="6" type="ORF">KIW84_012047</name>
</gene>
<dbReference type="Proteomes" id="UP001058974">
    <property type="component" value="Chromosome 1"/>
</dbReference>
<keyword evidence="7" id="KW-1185">Reference proteome</keyword>
<dbReference type="EMBL" id="JAMSHJ010000001">
    <property type="protein sequence ID" value="KAI5443237.1"/>
    <property type="molecule type" value="Genomic_DNA"/>
</dbReference>
<dbReference type="AlphaFoldDB" id="A0A9D5GVY3"/>
<evidence type="ECO:0000256" key="3">
    <source>
        <dbReference type="ARBA" id="ARBA00022989"/>
    </source>
</evidence>
<keyword evidence="4 5" id="KW-0472">Membrane</keyword>
<organism evidence="6 7">
    <name type="scientific">Pisum sativum</name>
    <name type="common">Garden pea</name>
    <name type="synonym">Lathyrus oleraceus</name>
    <dbReference type="NCBI Taxonomy" id="3888"/>
    <lineage>
        <taxon>Eukaryota</taxon>
        <taxon>Viridiplantae</taxon>
        <taxon>Streptophyta</taxon>
        <taxon>Embryophyta</taxon>
        <taxon>Tracheophyta</taxon>
        <taxon>Spermatophyta</taxon>
        <taxon>Magnoliopsida</taxon>
        <taxon>eudicotyledons</taxon>
        <taxon>Gunneridae</taxon>
        <taxon>Pentapetalae</taxon>
        <taxon>rosids</taxon>
        <taxon>fabids</taxon>
        <taxon>Fabales</taxon>
        <taxon>Fabaceae</taxon>
        <taxon>Papilionoideae</taxon>
        <taxon>50 kb inversion clade</taxon>
        <taxon>NPAAA clade</taxon>
        <taxon>Hologalegina</taxon>
        <taxon>IRL clade</taxon>
        <taxon>Fabeae</taxon>
        <taxon>Lathyrus</taxon>
    </lineage>
</organism>
<evidence type="ECO:0000256" key="5">
    <source>
        <dbReference type="SAM" id="Phobius"/>
    </source>
</evidence>
<evidence type="ECO:0000256" key="2">
    <source>
        <dbReference type="ARBA" id="ARBA00022692"/>
    </source>
</evidence>
<comment type="subcellular location">
    <subcellularLocation>
        <location evidence="1">Membrane</location>
        <topology evidence="1">Multi-pass membrane protein</topology>
    </subcellularLocation>
</comment>
<accession>A0A9D5GVY3</accession>
<feature type="transmembrane region" description="Helical" evidence="5">
    <location>
        <begin position="160"/>
        <end position="180"/>
    </location>
</feature>
<evidence type="ECO:0000313" key="7">
    <source>
        <dbReference type="Proteomes" id="UP001058974"/>
    </source>
</evidence>
<protein>
    <submittedName>
        <fullName evidence="6">Uncharacterized protein</fullName>
    </submittedName>
</protein>
<keyword evidence="2 5" id="KW-0812">Transmembrane</keyword>
<dbReference type="InterPro" id="IPR035952">
    <property type="entry name" value="Rhomboid-like_sf"/>
</dbReference>
<comment type="caution">
    <text evidence="6">The sequence shown here is derived from an EMBL/GenBank/DDBJ whole genome shotgun (WGS) entry which is preliminary data.</text>
</comment>
<evidence type="ECO:0000256" key="1">
    <source>
        <dbReference type="ARBA" id="ARBA00004141"/>
    </source>
</evidence>
<name>A0A9D5GVY3_PEA</name>
<dbReference type="Gramene" id="Psat01G0204700-T3">
    <property type="protein sequence ID" value="KAI5443237.1"/>
    <property type="gene ID" value="KIW84_012047"/>
</dbReference>
<dbReference type="InterPro" id="IPR050925">
    <property type="entry name" value="Rhomboid_protease_S54"/>
</dbReference>
<reference evidence="6 7" key="1">
    <citation type="journal article" date="2022" name="Nat. Genet.">
        <title>Improved pea reference genome and pan-genome highlight genomic features and evolutionary characteristics.</title>
        <authorList>
            <person name="Yang T."/>
            <person name="Liu R."/>
            <person name="Luo Y."/>
            <person name="Hu S."/>
            <person name="Wang D."/>
            <person name="Wang C."/>
            <person name="Pandey M.K."/>
            <person name="Ge S."/>
            <person name="Xu Q."/>
            <person name="Li N."/>
            <person name="Li G."/>
            <person name="Huang Y."/>
            <person name="Saxena R.K."/>
            <person name="Ji Y."/>
            <person name="Li M."/>
            <person name="Yan X."/>
            <person name="He Y."/>
            <person name="Liu Y."/>
            <person name="Wang X."/>
            <person name="Xiang C."/>
            <person name="Varshney R.K."/>
            <person name="Ding H."/>
            <person name="Gao S."/>
            <person name="Zong X."/>
        </authorList>
    </citation>
    <scope>NUCLEOTIDE SEQUENCE [LARGE SCALE GENOMIC DNA]</scope>
    <source>
        <strain evidence="6 7">cv. Zhongwan 6</strain>
    </source>
</reference>
<dbReference type="GO" id="GO:0004252">
    <property type="term" value="F:serine-type endopeptidase activity"/>
    <property type="evidence" value="ECO:0007669"/>
    <property type="project" value="TreeGrafter"/>
</dbReference>
<dbReference type="SUPFAM" id="SSF144091">
    <property type="entry name" value="Rhomboid-like"/>
    <property type="match status" value="1"/>
</dbReference>
<dbReference type="PANTHER" id="PTHR43731">
    <property type="entry name" value="RHOMBOID PROTEASE"/>
    <property type="match status" value="1"/>
</dbReference>
<sequence>MAAFAICYRVPYKNRCIVLGRDSLHKSVTKLRVQCSSESSSVKKKLRSLDSYFDKLQHDTKLHDSDKSNEVMKVHQGNGLESLDEYLGKLDNGINQESLVASYVENLKDEILAPKQILSQDTQTTNFRKPNTYMNIRRTKGVSGSVSAIDSQQLNDTSSLYLIGILASVNIAVFLFEIASPVRGNDLELFSLPLLYGAKINHLIMVGEWWRLITPMFLVQH</sequence>